<keyword evidence="3 6" id="KW-0418">Kinase</keyword>
<evidence type="ECO:0000256" key="4">
    <source>
        <dbReference type="ARBA" id="ARBA00022840"/>
    </source>
</evidence>
<accession>A0A9X9X2K9</accession>
<dbReference type="InterPro" id="IPR045540">
    <property type="entry name" value="YegS/DAGK_C"/>
</dbReference>
<dbReference type="GO" id="GO:0016301">
    <property type="term" value="F:kinase activity"/>
    <property type="evidence" value="ECO:0007669"/>
    <property type="project" value="UniProtKB-KW"/>
</dbReference>
<evidence type="ECO:0000256" key="3">
    <source>
        <dbReference type="ARBA" id="ARBA00022777"/>
    </source>
</evidence>
<dbReference type="RefSeq" id="WP_211864040.1">
    <property type="nucleotide sequence ID" value="NZ_JAAEDM010000081.1"/>
</dbReference>
<dbReference type="InterPro" id="IPR016064">
    <property type="entry name" value="NAD/diacylglycerol_kinase_sf"/>
</dbReference>
<dbReference type="InterPro" id="IPR017438">
    <property type="entry name" value="ATP-NAD_kinase_N"/>
</dbReference>
<dbReference type="InterPro" id="IPR001206">
    <property type="entry name" value="Diacylglycerol_kinase_cat_dom"/>
</dbReference>
<evidence type="ECO:0000256" key="1">
    <source>
        <dbReference type="ARBA" id="ARBA00022679"/>
    </source>
</evidence>
<dbReference type="Gene3D" id="2.60.200.40">
    <property type="match status" value="1"/>
</dbReference>
<proteinExistence type="predicted"/>
<dbReference type="PROSITE" id="PS50146">
    <property type="entry name" value="DAGK"/>
    <property type="match status" value="1"/>
</dbReference>
<evidence type="ECO:0000259" key="5">
    <source>
        <dbReference type="PROSITE" id="PS50146"/>
    </source>
</evidence>
<name>A0A9X9X2K9_9PROT</name>
<dbReference type="PANTHER" id="PTHR12358">
    <property type="entry name" value="SPHINGOSINE KINASE"/>
    <property type="match status" value="1"/>
</dbReference>
<dbReference type="Pfam" id="PF00781">
    <property type="entry name" value="DAGK_cat"/>
    <property type="match status" value="1"/>
</dbReference>
<dbReference type="AlphaFoldDB" id="A0A9X9X2K9"/>
<evidence type="ECO:0000313" key="6">
    <source>
        <dbReference type="EMBL" id="MBR0673638.1"/>
    </source>
</evidence>
<dbReference type="Pfam" id="PF19279">
    <property type="entry name" value="YegS_C"/>
    <property type="match status" value="1"/>
</dbReference>
<dbReference type="EMBL" id="JAAEDM010000081">
    <property type="protein sequence ID" value="MBR0673638.1"/>
    <property type="molecule type" value="Genomic_DNA"/>
</dbReference>
<dbReference type="InterPro" id="IPR050187">
    <property type="entry name" value="Lipid_Phosphate_FormReg"/>
</dbReference>
<reference evidence="6" key="2">
    <citation type="journal article" date="2021" name="Syst. Appl. Microbiol.">
        <title>Roseomonas hellenica sp. nov., isolated from roots of wild-growing Alkanna tinctoria.</title>
        <authorList>
            <person name="Rat A."/>
            <person name="Naranjo H.D."/>
            <person name="Lebbe L."/>
            <person name="Cnockaert M."/>
            <person name="Krigas N."/>
            <person name="Grigoriadou K."/>
            <person name="Maloupa E."/>
            <person name="Willems A."/>
        </authorList>
    </citation>
    <scope>NUCLEOTIDE SEQUENCE</scope>
    <source>
        <strain evidence="6">LMG 31231</strain>
    </source>
</reference>
<dbReference type="PANTHER" id="PTHR12358:SF106">
    <property type="entry name" value="LIPID KINASE YEGS"/>
    <property type="match status" value="1"/>
</dbReference>
<dbReference type="Proteomes" id="UP001138751">
    <property type="component" value="Unassembled WGS sequence"/>
</dbReference>
<protein>
    <submittedName>
        <fullName evidence="6">Diacylglycerol kinase family lipid kinase</fullName>
    </submittedName>
</protein>
<keyword evidence="7" id="KW-1185">Reference proteome</keyword>
<dbReference type="Gene3D" id="3.40.50.10330">
    <property type="entry name" value="Probable inorganic polyphosphate/atp-NAD kinase, domain 1"/>
    <property type="match status" value="1"/>
</dbReference>
<dbReference type="GO" id="GO:0005886">
    <property type="term" value="C:plasma membrane"/>
    <property type="evidence" value="ECO:0007669"/>
    <property type="project" value="TreeGrafter"/>
</dbReference>
<keyword evidence="4" id="KW-0067">ATP-binding</keyword>
<organism evidence="6 7">
    <name type="scientific">Neoroseomonas soli</name>
    <dbReference type="NCBI Taxonomy" id="1081025"/>
    <lineage>
        <taxon>Bacteria</taxon>
        <taxon>Pseudomonadati</taxon>
        <taxon>Pseudomonadota</taxon>
        <taxon>Alphaproteobacteria</taxon>
        <taxon>Acetobacterales</taxon>
        <taxon>Acetobacteraceae</taxon>
        <taxon>Neoroseomonas</taxon>
    </lineage>
</organism>
<feature type="domain" description="DAGKc" evidence="5">
    <location>
        <begin position="31"/>
        <end position="162"/>
    </location>
</feature>
<reference evidence="6" key="1">
    <citation type="submission" date="2020-01" db="EMBL/GenBank/DDBJ databases">
        <authorList>
            <person name="Rat A."/>
        </authorList>
    </citation>
    <scope>NUCLEOTIDE SEQUENCE</scope>
    <source>
        <strain evidence="6">LMG 31231</strain>
    </source>
</reference>
<dbReference type="GO" id="GO:0005524">
    <property type="term" value="F:ATP binding"/>
    <property type="evidence" value="ECO:0007669"/>
    <property type="project" value="UniProtKB-KW"/>
</dbReference>
<evidence type="ECO:0000256" key="2">
    <source>
        <dbReference type="ARBA" id="ARBA00022741"/>
    </source>
</evidence>
<comment type="caution">
    <text evidence="6">The sequence shown here is derived from an EMBL/GenBank/DDBJ whole genome shotgun (WGS) entry which is preliminary data.</text>
</comment>
<dbReference type="SMART" id="SM00046">
    <property type="entry name" value="DAGKc"/>
    <property type="match status" value="1"/>
</dbReference>
<keyword evidence="2" id="KW-0547">Nucleotide-binding</keyword>
<sequence length="324" mass="34500">MSRRPCIAGHVMLRSCSRSEFVTLRCEKWGPMPTRMLIVFNPAAGARRRRKLLAALDLLRGIGMRPEVADTARRGHAVELARAAAEEGMRIVVAAGGDGTIAEVASGLAGSDSALGVLPLGTANVLALELGLPRAPVKAAEVLAMGRTALLHPGLARYPDGRELLFVQMLGAGFDAAVVHRLSTPLKRTIGKGAYIWQTMREMPRYPFPPMRVVLDGREETAASAIVTKGRLYAGRFLLAPGADPHEEGFHVALFRDAGVLAAMRYGAALPLGCLPRMRGVDILRAREVRLEGQDIPLQADGDAAGCTPVAIGAAPKAMRIVVP</sequence>
<keyword evidence="1" id="KW-0808">Transferase</keyword>
<gene>
    <name evidence="6" type="ORF">GXW76_20870</name>
</gene>
<evidence type="ECO:0000313" key="7">
    <source>
        <dbReference type="Proteomes" id="UP001138751"/>
    </source>
</evidence>
<dbReference type="SUPFAM" id="SSF111331">
    <property type="entry name" value="NAD kinase/diacylglycerol kinase-like"/>
    <property type="match status" value="1"/>
</dbReference>